<accession>K8EZK8</accession>
<dbReference type="InterPro" id="IPR001012">
    <property type="entry name" value="UBX_dom"/>
</dbReference>
<protein>
    <submittedName>
        <fullName evidence="3">Unnamed protein product</fullName>
    </submittedName>
</protein>
<proteinExistence type="predicted"/>
<feature type="compositionally biased region" description="Basic and acidic residues" evidence="1">
    <location>
        <begin position="393"/>
        <end position="405"/>
    </location>
</feature>
<reference evidence="3 4" key="1">
    <citation type="submission" date="2011-10" db="EMBL/GenBank/DDBJ databases">
        <authorList>
            <person name="Genoscope - CEA"/>
        </authorList>
    </citation>
    <scope>NUCLEOTIDE SEQUENCE [LARGE SCALE GENOMIC DNA]</scope>
    <source>
        <strain evidence="3 4">RCC 1105</strain>
    </source>
</reference>
<dbReference type="PANTHER" id="PTHR46467:SF1">
    <property type="entry name" value="TETHER CONTAINING UBX DOMAIN FOR GLUT4"/>
    <property type="match status" value="1"/>
</dbReference>
<dbReference type="GO" id="GO:0012506">
    <property type="term" value="C:vesicle membrane"/>
    <property type="evidence" value="ECO:0007669"/>
    <property type="project" value="TreeGrafter"/>
</dbReference>
<dbReference type="GO" id="GO:0005737">
    <property type="term" value="C:cytoplasm"/>
    <property type="evidence" value="ECO:0007669"/>
    <property type="project" value="TreeGrafter"/>
</dbReference>
<dbReference type="Proteomes" id="UP000198341">
    <property type="component" value="Chromosome 8"/>
</dbReference>
<dbReference type="EMBL" id="FO082271">
    <property type="protein sequence ID" value="CCO17905.1"/>
    <property type="molecule type" value="Genomic_DNA"/>
</dbReference>
<dbReference type="SUPFAM" id="SSF54236">
    <property type="entry name" value="Ubiquitin-like"/>
    <property type="match status" value="1"/>
</dbReference>
<dbReference type="STRING" id="41875.K8EZK8"/>
<keyword evidence="4" id="KW-1185">Reference proteome</keyword>
<evidence type="ECO:0000313" key="3">
    <source>
        <dbReference type="EMBL" id="CCO17905.1"/>
    </source>
</evidence>
<gene>
    <name evidence="3" type="ORF">Bathy08g02000</name>
</gene>
<evidence type="ECO:0000259" key="2">
    <source>
        <dbReference type="PROSITE" id="PS50033"/>
    </source>
</evidence>
<organism evidence="3 4">
    <name type="scientific">Bathycoccus prasinos</name>
    <dbReference type="NCBI Taxonomy" id="41875"/>
    <lineage>
        <taxon>Eukaryota</taxon>
        <taxon>Viridiplantae</taxon>
        <taxon>Chlorophyta</taxon>
        <taxon>Mamiellophyceae</taxon>
        <taxon>Mamiellales</taxon>
        <taxon>Bathycoccaceae</taxon>
        <taxon>Bathycoccus</taxon>
    </lineage>
</organism>
<feature type="compositionally biased region" description="Basic and acidic residues" evidence="1">
    <location>
        <begin position="138"/>
        <end position="151"/>
    </location>
</feature>
<dbReference type="KEGG" id="bpg:Bathy08g02000"/>
<dbReference type="PROSITE" id="PS50033">
    <property type="entry name" value="UBX"/>
    <property type="match status" value="1"/>
</dbReference>
<dbReference type="PANTHER" id="PTHR46467">
    <property type="entry name" value="TETHER CONTAINING UBX DOMAIN FOR GLUT4"/>
    <property type="match status" value="1"/>
</dbReference>
<dbReference type="InterPro" id="IPR029071">
    <property type="entry name" value="Ubiquitin-like_domsf"/>
</dbReference>
<dbReference type="AlphaFoldDB" id="K8EZK8"/>
<dbReference type="Gene3D" id="3.10.20.90">
    <property type="entry name" value="Phosphatidylinositol 3-kinase Catalytic Subunit, Chain A, domain 1"/>
    <property type="match status" value="1"/>
</dbReference>
<dbReference type="GO" id="GO:0006886">
    <property type="term" value="P:intracellular protein transport"/>
    <property type="evidence" value="ECO:0007669"/>
    <property type="project" value="TreeGrafter"/>
</dbReference>
<dbReference type="GeneID" id="19014179"/>
<feature type="region of interest" description="Disordered" evidence="1">
    <location>
        <begin position="375"/>
        <end position="424"/>
    </location>
</feature>
<dbReference type="GO" id="GO:0005634">
    <property type="term" value="C:nucleus"/>
    <property type="evidence" value="ECO:0007669"/>
    <property type="project" value="TreeGrafter"/>
</dbReference>
<evidence type="ECO:0000313" key="4">
    <source>
        <dbReference type="Proteomes" id="UP000198341"/>
    </source>
</evidence>
<feature type="domain" description="UBX" evidence="2">
    <location>
        <begin position="276"/>
        <end position="342"/>
    </location>
</feature>
<name>K8EZK8_9CHLO</name>
<sequence length="424" mass="46583">MATTITVLSEDGKSKITLKSLPPMKPLRDCLLECASKLGMISESSINVDALEFRSEDQSRGKGSSSSSGGVKVDMDCPLRHLNLPTNAKLKVVFIKKRTLTVGSDVVANEESSLRRGGGEAPPLHVKGASSASAANDAAEKKDKKEDETMERYAILSDDDAKATSSSSSSVLGKRAARVVRQKTLDAEAEERKMDPTTGLVSANEELPEAFFELSSAEAAQIVASNRRKLENGNALLTKKHREREAQRRREKVRHATIRIMFQQKPISDVCVEAVFDAHKETVEDVYAFVEEILSKDDKSTQSAPSFELFVAPPKRVLKRNGRDANQSLYDAGLAPAAKIFFSLKTTTTTTSSFEEVEESALLSTKCLEMLRLHDQKSSASAPIRPPPPPKPPSKEEDKDREAKAEPMMSDQAKKSFVPKWFKK</sequence>
<dbReference type="RefSeq" id="XP_007511784.1">
    <property type="nucleotide sequence ID" value="XM_007511722.1"/>
</dbReference>
<evidence type="ECO:0000256" key="1">
    <source>
        <dbReference type="SAM" id="MobiDB-lite"/>
    </source>
</evidence>
<dbReference type="eggNOG" id="KOG2699">
    <property type="taxonomic scope" value="Eukaryota"/>
</dbReference>
<feature type="region of interest" description="Disordered" evidence="1">
    <location>
        <begin position="109"/>
        <end position="175"/>
    </location>
</feature>